<dbReference type="Gene3D" id="2.40.170.20">
    <property type="entry name" value="TonB-dependent receptor, beta-barrel domain"/>
    <property type="match status" value="1"/>
</dbReference>
<dbReference type="PANTHER" id="PTHR30069">
    <property type="entry name" value="TONB-DEPENDENT OUTER MEMBRANE RECEPTOR"/>
    <property type="match status" value="1"/>
</dbReference>
<dbReference type="Pfam" id="PF14905">
    <property type="entry name" value="OMP_b-brl_3"/>
    <property type="match status" value="1"/>
</dbReference>
<dbReference type="Gene3D" id="2.60.40.1120">
    <property type="entry name" value="Carboxypeptidase-like, regulatory domain"/>
    <property type="match status" value="1"/>
</dbReference>
<dbReference type="InterPro" id="IPR037066">
    <property type="entry name" value="Plug_dom_sf"/>
</dbReference>
<dbReference type="InterPro" id="IPR008969">
    <property type="entry name" value="CarboxyPept-like_regulatory"/>
</dbReference>
<dbReference type="Pfam" id="PF07715">
    <property type="entry name" value="Plug"/>
    <property type="match status" value="1"/>
</dbReference>
<feature type="chain" id="PRO_5013268722" evidence="9">
    <location>
        <begin position="21"/>
        <end position="824"/>
    </location>
</feature>
<dbReference type="RefSeq" id="WP_072987213.1">
    <property type="nucleotide sequence ID" value="NZ_FQYU01000001.1"/>
</dbReference>
<keyword evidence="5 9" id="KW-0732">Signal</keyword>
<evidence type="ECO:0000256" key="4">
    <source>
        <dbReference type="ARBA" id="ARBA00022692"/>
    </source>
</evidence>
<evidence type="ECO:0000256" key="1">
    <source>
        <dbReference type="ARBA" id="ARBA00004571"/>
    </source>
</evidence>
<evidence type="ECO:0000256" key="7">
    <source>
        <dbReference type="ARBA" id="ARBA00023237"/>
    </source>
</evidence>
<dbReference type="Pfam" id="PF13620">
    <property type="entry name" value="CarboxypepD_reg"/>
    <property type="match status" value="1"/>
</dbReference>
<evidence type="ECO:0000256" key="9">
    <source>
        <dbReference type="SAM" id="SignalP"/>
    </source>
</evidence>
<evidence type="ECO:0000256" key="5">
    <source>
        <dbReference type="ARBA" id="ARBA00022729"/>
    </source>
</evidence>
<evidence type="ECO:0000313" key="13">
    <source>
        <dbReference type="Proteomes" id="UP000184543"/>
    </source>
</evidence>
<evidence type="ECO:0000256" key="6">
    <source>
        <dbReference type="ARBA" id="ARBA00023136"/>
    </source>
</evidence>
<proteinExistence type="inferred from homology"/>
<dbReference type="Proteomes" id="UP000184543">
    <property type="component" value="Unassembled WGS sequence"/>
</dbReference>
<dbReference type="AlphaFoldDB" id="A0A1M6B281"/>
<accession>A0A1M6B281</accession>
<dbReference type="Gene3D" id="2.170.130.10">
    <property type="entry name" value="TonB-dependent receptor, plug domain"/>
    <property type="match status" value="1"/>
</dbReference>
<evidence type="ECO:0000256" key="3">
    <source>
        <dbReference type="ARBA" id="ARBA00022452"/>
    </source>
</evidence>
<dbReference type="GO" id="GO:0044718">
    <property type="term" value="P:siderophore transmembrane transport"/>
    <property type="evidence" value="ECO:0007669"/>
    <property type="project" value="TreeGrafter"/>
</dbReference>
<reference evidence="13" key="1">
    <citation type="submission" date="2016-11" db="EMBL/GenBank/DDBJ databases">
        <authorList>
            <person name="Varghese N."/>
            <person name="Submissions S."/>
        </authorList>
    </citation>
    <scope>NUCLEOTIDE SEQUENCE [LARGE SCALE GENOMIC DNA]</scope>
    <source>
        <strain evidence="13">DSM 19858</strain>
    </source>
</reference>
<evidence type="ECO:0000313" key="12">
    <source>
        <dbReference type="EMBL" id="SHI42583.1"/>
    </source>
</evidence>
<dbReference type="STRING" id="192903.SAMN04488513_101254"/>
<dbReference type="OrthoDB" id="606851at2"/>
<keyword evidence="2 8" id="KW-0813">Transport</keyword>
<dbReference type="GO" id="GO:0015344">
    <property type="term" value="F:siderophore uptake transmembrane transporter activity"/>
    <property type="evidence" value="ECO:0007669"/>
    <property type="project" value="TreeGrafter"/>
</dbReference>
<comment type="similarity">
    <text evidence="8">Belongs to the TonB-dependent receptor family.</text>
</comment>
<keyword evidence="3 8" id="KW-1134">Transmembrane beta strand</keyword>
<keyword evidence="7 8" id="KW-0998">Cell outer membrane</keyword>
<comment type="subcellular location">
    <subcellularLocation>
        <location evidence="1 8">Cell outer membrane</location>
        <topology evidence="1 8">Multi-pass membrane protein</topology>
    </subcellularLocation>
</comment>
<dbReference type="InterPro" id="IPR039426">
    <property type="entry name" value="TonB-dep_rcpt-like"/>
</dbReference>
<evidence type="ECO:0000256" key="8">
    <source>
        <dbReference type="PROSITE-ProRule" id="PRU01360"/>
    </source>
</evidence>
<name>A0A1M6B281_9FLAO</name>
<dbReference type="GO" id="GO:0009279">
    <property type="term" value="C:cell outer membrane"/>
    <property type="evidence" value="ECO:0007669"/>
    <property type="project" value="UniProtKB-SubCell"/>
</dbReference>
<organism evidence="12 13">
    <name type="scientific">Pseudozobellia thermophila</name>
    <dbReference type="NCBI Taxonomy" id="192903"/>
    <lineage>
        <taxon>Bacteria</taxon>
        <taxon>Pseudomonadati</taxon>
        <taxon>Bacteroidota</taxon>
        <taxon>Flavobacteriia</taxon>
        <taxon>Flavobacteriales</taxon>
        <taxon>Flavobacteriaceae</taxon>
        <taxon>Pseudozobellia</taxon>
    </lineage>
</organism>
<dbReference type="PROSITE" id="PS52016">
    <property type="entry name" value="TONB_DEPENDENT_REC_3"/>
    <property type="match status" value="1"/>
</dbReference>
<feature type="domain" description="TonB-dependent receptor plug" evidence="10">
    <location>
        <begin position="129"/>
        <end position="216"/>
    </location>
</feature>
<gene>
    <name evidence="12" type="ORF">SAMN04488513_101254</name>
</gene>
<feature type="domain" description="Outer membrane protein beta-barrel" evidence="11">
    <location>
        <begin position="389"/>
        <end position="803"/>
    </location>
</feature>
<dbReference type="InterPro" id="IPR036942">
    <property type="entry name" value="Beta-barrel_TonB_sf"/>
</dbReference>
<keyword evidence="6 8" id="KW-0472">Membrane</keyword>
<evidence type="ECO:0000256" key="2">
    <source>
        <dbReference type="ARBA" id="ARBA00022448"/>
    </source>
</evidence>
<dbReference type="InterPro" id="IPR041700">
    <property type="entry name" value="OMP_b-brl_3"/>
</dbReference>
<dbReference type="SUPFAM" id="SSF56935">
    <property type="entry name" value="Porins"/>
    <property type="match status" value="1"/>
</dbReference>
<feature type="signal peptide" evidence="9">
    <location>
        <begin position="1"/>
        <end position="20"/>
    </location>
</feature>
<keyword evidence="4 8" id="KW-0812">Transmembrane</keyword>
<keyword evidence="13" id="KW-1185">Reference proteome</keyword>
<dbReference type="InterPro" id="IPR012910">
    <property type="entry name" value="Plug_dom"/>
</dbReference>
<evidence type="ECO:0000259" key="11">
    <source>
        <dbReference type="Pfam" id="PF14905"/>
    </source>
</evidence>
<protein>
    <submittedName>
        <fullName evidence="12">Outer membrane receptor proteins, mostly Fe transport</fullName>
    </submittedName>
</protein>
<evidence type="ECO:0000259" key="10">
    <source>
        <dbReference type="Pfam" id="PF07715"/>
    </source>
</evidence>
<keyword evidence="12" id="KW-0675">Receptor</keyword>
<dbReference type="SUPFAM" id="SSF49464">
    <property type="entry name" value="Carboxypeptidase regulatory domain-like"/>
    <property type="match status" value="1"/>
</dbReference>
<sequence length="824" mass="92909">MKLYPFLFFLITLLPLSVSAQITGKITDGENDYPLEYATAALFDQENGELVTGVITDLNGLFAIENVKNGTYYLEASFIGFETKTVKDIVVQNRNGVDLGTIALTMGGTQLEEVVVKGERATVINKIDRQVFDTKKFQNSLGGSATDIIKNIPSVSVDGQGEISVRGSKGFVVLLNGNPVQGNASNLLNQLPANAIERVEVITAPSAKYDPEGKAGIMNIITQKGAADGTFAQVNLKGGLPSLETYGNDKVHQRYGADATYNIRKGDWNISMGASYQRNDLGGRREGDVYTIINDTLTQFPSTGERSFDEINYSGRFTVDYAPNDKNSYSLGFYGGKRKKDRLADIVYYDNHGISPSVGGERFYTFQYYNHNLRTRKSDFVLGSFDYAHTFDNTSKLSTSFLYEYTLLGGPTESDNLGEPDRSIVYQQEYNTNDNPLNGIRLSIDYAWKPFAFGQLETGYQYRNLDHTGDFVYERKDDTTGGVFELVPEFSSEVDLQRSIHSGYAQLTGSKDKWEYAAGLRLEAMDRELDLRDKQGLIDTTYAYDYVKPFPSASVQYTFENNTKLKAAYSKRVERTTTFKMNPFPEREHSETLEQGDPTLKPEFIDLLEVGISKNFDGGNSIFATAYYRDTKNLVNRVNTIYNDTILNRIYSNVGKARSIGLEIGTQLKPTKNWSNFIGANLYNYSIDGEFDGRPVDSDAIMYSVNANSTYDFSETASLQFTFNYLSERITAQGEDSRFYSPNLTFKKSFLDNRLTATLQWQNIDMGLFDTNEQRITTYREGEFYTTTNYVYEVDMVLLNLSYNFNKNKNRSKFIDSEFGKQEF</sequence>
<dbReference type="EMBL" id="FQYU01000001">
    <property type="protein sequence ID" value="SHI42583.1"/>
    <property type="molecule type" value="Genomic_DNA"/>
</dbReference>
<dbReference type="PANTHER" id="PTHR30069:SF29">
    <property type="entry name" value="HEMOGLOBIN AND HEMOGLOBIN-HAPTOGLOBIN-BINDING PROTEIN 1-RELATED"/>
    <property type="match status" value="1"/>
</dbReference>